<keyword evidence="3" id="KW-0677">Repeat</keyword>
<sequence>MSEQPTATVNIAEEAEVKKKWYSKIFEWLFTYDKEKWLEDMRGSLGLIASIIATITFQSALNPPGGVLQAGVSDKASLLNCSVPNSTKTLCAGQALLSLQKSDYYTAFLVYNTLCFIASLCVCLLLVSGLPLKDRFTVWLLLIAMCITVISLMAAYLMGVVLVTPDAIIGEIEAYDGTSDPKHQLDAFENRMLLVNASDAIKCKAFTITLKKDALTRFNALPANGIESFFDLSEEELQSQAALMALVKGLRDDTPFLKSLTKHPPKTIEEIQDRSHDYLQQEEGQTAVKTDRNKKDAGRRDPPGEDRGGRD</sequence>
<feature type="transmembrane region" description="Helical" evidence="8">
    <location>
        <begin position="44"/>
        <end position="61"/>
    </location>
</feature>
<evidence type="ECO:0000256" key="8">
    <source>
        <dbReference type="SAM" id="Phobius"/>
    </source>
</evidence>
<evidence type="ECO:0000313" key="10">
    <source>
        <dbReference type="EMBL" id="MED6216790.1"/>
    </source>
</evidence>
<evidence type="ECO:0000256" key="3">
    <source>
        <dbReference type="ARBA" id="ARBA00022737"/>
    </source>
</evidence>
<comment type="subcellular location">
    <subcellularLocation>
        <location evidence="1">Membrane</location>
        <topology evidence="1">Multi-pass membrane protein</topology>
    </subcellularLocation>
</comment>
<reference evidence="10 11" key="1">
    <citation type="journal article" date="2023" name="Plants (Basel)">
        <title>Bridging the Gap: Combining Genomics and Transcriptomics Approaches to Understand Stylosanthes scabra, an Orphan Legume from the Brazilian Caatinga.</title>
        <authorList>
            <person name="Ferreira-Neto J.R.C."/>
            <person name="da Silva M.D."/>
            <person name="Binneck E."/>
            <person name="de Melo N.F."/>
            <person name="da Silva R.H."/>
            <person name="de Melo A.L.T.M."/>
            <person name="Pandolfi V."/>
            <person name="Bustamante F.O."/>
            <person name="Brasileiro-Vidal A.C."/>
            <person name="Benko-Iseppon A.M."/>
        </authorList>
    </citation>
    <scope>NUCLEOTIDE SEQUENCE [LARGE SCALE GENOMIC DNA]</scope>
    <source>
        <tissue evidence="10">Leaves</tissue>
    </source>
</reference>
<keyword evidence="4 8" id="KW-1133">Transmembrane helix</keyword>
<dbReference type="Pfam" id="PF13962">
    <property type="entry name" value="PGG"/>
    <property type="match status" value="1"/>
</dbReference>
<protein>
    <recommendedName>
        <fullName evidence="9">PGG domain-containing protein</fullName>
    </recommendedName>
</protein>
<feature type="compositionally biased region" description="Basic and acidic residues" evidence="7">
    <location>
        <begin position="289"/>
        <end position="311"/>
    </location>
</feature>
<evidence type="ECO:0000256" key="5">
    <source>
        <dbReference type="ARBA" id="ARBA00023043"/>
    </source>
</evidence>
<keyword evidence="11" id="KW-1185">Reference proteome</keyword>
<evidence type="ECO:0000313" key="11">
    <source>
        <dbReference type="Proteomes" id="UP001341840"/>
    </source>
</evidence>
<feature type="domain" description="PGG" evidence="9">
    <location>
        <begin position="35"/>
        <end position="162"/>
    </location>
</feature>
<keyword evidence="5" id="KW-0040">ANK repeat</keyword>
<feature type="region of interest" description="Disordered" evidence="7">
    <location>
        <begin position="271"/>
        <end position="311"/>
    </location>
</feature>
<dbReference type="Proteomes" id="UP001341840">
    <property type="component" value="Unassembled WGS sequence"/>
</dbReference>
<organism evidence="10 11">
    <name type="scientific">Stylosanthes scabra</name>
    <dbReference type="NCBI Taxonomy" id="79078"/>
    <lineage>
        <taxon>Eukaryota</taxon>
        <taxon>Viridiplantae</taxon>
        <taxon>Streptophyta</taxon>
        <taxon>Embryophyta</taxon>
        <taxon>Tracheophyta</taxon>
        <taxon>Spermatophyta</taxon>
        <taxon>Magnoliopsida</taxon>
        <taxon>eudicotyledons</taxon>
        <taxon>Gunneridae</taxon>
        <taxon>Pentapetalae</taxon>
        <taxon>rosids</taxon>
        <taxon>fabids</taxon>
        <taxon>Fabales</taxon>
        <taxon>Fabaceae</taxon>
        <taxon>Papilionoideae</taxon>
        <taxon>50 kb inversion clade</taxon>
        <taxon>dalbergioids sensu lato</taxon>
        <taxon>Dalbergieae</taxon>
        <taxon>Pterocarpus clade</taxon>
        <taxon>Stylosanthes</taxon>
    </lineage>
</organism>
<evidence type="ECO:0000256" key="2">
    <source>
        <dbReference type="ARBA" id="ARBA00022692"/>
    </source>
</evidence>
<dbReference type="PANTHER" id="PTHR24186:SF37">
    <property type="entry name" value="PGG DOMAIN-CONTAINING PROTEIN"/>
    <property type="match status" value="1"/>
</dbReference>
<accession>A0ABU6Z2E8</accession>
<dbReference type="InterPro" id="IPR026961">
    <property type="entry name" value="PGG_dom"/>
</dbReference>
<comment type="caution">
    <text evidence="10">The sequence shown here is derived from an EMBL/GenBank/DDBJ whole genome shotgun (WGS) entry which is preliminary data.</text>
</comment>
<evidence type="ECO:0000256" key="4">
    <source>
        <dbReference type="ARBA" id="ARBA00022989"/>
    </source>
</evidence>
<gene>
    <name evidence="10" type="ORF">PIB30_011116</name>
</gene>
<feature type="transmembrane region" description="Helical" evidence="8">
    <location>
        <begin position="104"/>
        <end position="127"/>
    </location>
</feature>
<evidence type="ECO:0000259" key="9">
    <source>
        <dbReference type="Pfam" id="PF13962"/>
    </source>
</evidence>
<name>A0ABU6Z2E8_9FABA</name>
<evidence type="ECO:0000256" key="6">
    <source>
        <dbReference type="ARBA" id="ARBA00023136"/>
    </source>
</evidence>
<dbReference type="EMBL" id="JASCZI010271887">
    <property type="protein sequence ID" value="MED6216790.1"/>
    <property type="molecule type" value="Genomic_DNA"/>
</dbReference>
<proteinExistence type="predicted"/>
<dbReference type="PANTHER" id="PTHR24186">
    <property type="entry name" value="PROTEIN PHOSPHATASE 1 REGULATORY SUBUNIT"/>
    <property type="match status" value="1"/>
</dbReference>
<feature type="transmembrane region" description="Helical" evidence="8">
    <location>
        <begin position="139"/>
        <end position="163"/>
    </location>
</feature>
<keyword evidence="6 8" id="KW-0472">Membrane</keyword>
<evidence type="ECO:0000256" key="1">
    <source>
        <dbReference type="ARBA" id="ARBA00004141"/>
    </source>
</evidence>
<keyword evidence="2 8" id="KW-0812">Transmembrane</keyword>
<evidence type="ECO:0000256" key="7">
    <source>
        <dbReference type="SAM" id="MobiDB-lite"/>
    </source>
</evidence>